<name>A0A0N4XFE6_NIPBR</name>
<dbReference type="WBParaSite" id="NBR_0000124801-mRNA-1">
    <property type="protein sequence ID" value="NBR_0000124801-mRNA-1"/>
    <property type="gene ID" value="NBR_0000124801"/>
</dbReference>
<organism evidence="3">
    <name type="scientific">Nippostrongylus brasiliensis</name>
    <name type="common">Rat hookworm</name>
    <dbReference type="NCBI Taxonomy" id="27835"/>
    <lineage>
        <taxon>Eukaryota</taxon>
        <taxon>Metazoa</taxon>
        <taxon>Ecdysozoa</taxon>
        <taxon>Nematoda</taxon>
        <taxon>Chromadorea</taxon>
        <taxon>Rhabditida</taxon>
        <taxon>Rhabditina</taxon>
        <taxon>Rhabditomorpha</taxon>
        <taxon>Strongyloidea</taxon>
        <taxon>Heligmosomidae</taxon>
        <taxon>Nippostrongylus</taxon>
    </lineage>
</organism>
<sequence>MINDIILQSLGCGYSCKTFLEFSSITYRTIYRAAKKEVSLTRETLQNPGEKCSTSPPGPFILGSKAEPQLYDLVTESAYAVPVKSMTSFFLTKYCAHRTDALNKAVIHSLRLDKDDNVLEIGYGRGNGLKYCMDQVADGDGAVSHLGVFMVNILARIAGFLVAQQQQHPQLNMIQR</sequence>
<reference evidence="3" key="1">
    <citation type="submission" date="2017-02" db="UniProtKB">
        <authorList>
            <consortium name="WormBaseParasite"/>
        </authorList>
    </citation>
    <scope>IDENTIFICATION</scope>
</reference>
<dbReference type="Proteomes" id="UP000271162">
    <property type="component" value="Unassembled WGS sequence"/>
</dbReference>
<dbReference type="EMBL" id="UYSL01000903">
    <property type="protein sequence ID" value="VDL64578.1"/>
    <property type="molecule type" value="Genomic_DNA"/>
</dbReference>
<reference evidence="1 2" key="2">
    <citation type="submission" date="2018-11" db="EMBL/GenBank/DDBJ databases">
        <authorList>
            <consortium name="Pathogen Informatics"/>
        </authorList>
    </citation>
    <scope>NUCLEOTIDE SEQUENCE [LARGE SCALE GENOMIC DNA]</scope>
</reference>
<accession>A0A0N4XFE6</accession>
<evidence type="ECO:0000313" key="1">
    <source>
        <dbReference type="EMBL" id="VDL64578.1"/>
    </source>
</evidence>
<dbReference type="AlphaFoldDB" id="A0A0N4XFE6"/>
<proteinExistence type="predicted"/>
<dbReference type="STRING" id="27835.A0A0N4XFE6"/>
<keyword evidence="2" id="KW-1185">Reference proteome</keyword>
<evidence type="ECO:0000313" key="3">
    <source>
        <dbReference type="WBParaSite" id="NBR_0000124801-mRNA-1"/>
    </source>
</evidence>
<evidence type="ECO:0000313" key="2">
    <source>
        <dbReference type="Proteomes" id="UP000271162"/>
    </source>
</evidence>
<protein>
    <submittedName>
        <fullName evidence="3">Type II protein arginine methyltransferase</fullName>
    </submittedName>
</protein>
<gene>
    <name evidence="1" type="ORF">NBR_LOCUS1249</name>
</gene>